<reference evidence="1 2" key="1">
    <citation type="submission" date="2019-10" db="EMBL/GenBank/DDBJ databases">
        <title>Whole genome shotgun sequence of Acrocarpospora macrocephala NBRC 16266.</title>
        <authorList>
            <person name="Ichikawa N."/>
            <person name="Kimura A."/>
            <person name="Kitahashi Y."/>
            <person name="Komaki H."/>
            <person name="Oguchi A."/>
        </authorList>
    </citation>
    <scope>NUCLEOTIDE SEQUENCE [LARGE SCALE GENOMIC DNA]</scope>
    <source>
        <strain evidence="1 2">NBRC 16266</strain>
    </source>
</reference>
<keyword evidence="2" id="KW-1185">Reference proteome</keyword>
<dbReference type="EMBL" id="BLAE01000036">
    <property type="protein sequence ID" value="GES12469.1"/>
    <property type="molecule type" value="Genomic_DNA"/>
</dbReference>
<dbReference type="OrthoDB" id="6631333at2"/>
<dbReference type="Pfam" id="PF10054">
    <property type="entry name" value="DUF2291"/>
    <property type="match status" value="1"/>
</dbReference>
<dbReference type="RefSeq" id="WP_155357780.1">
    <property type="nucleotide sequence ID" value="NZ_BAAAHL010000021.1"/>
</dbReference>
<evidence type="ECO:0000313" key="2">
    <source>
        <dbReference type="Proteomes" id="UP000331127"/>
    </source>
</evidence>
<dbReference type="Proteomes" id="UP000331127">
    <property type="component" value="Unassembled WGS sequence"/>
</dbReference>
<protein>
    <submittedName>
        <fullName evidence="1">Lipoprotein</fullName>
    </submittedName>
</protein>
<gene>
    <name evidence="1" type="ORF">Amac_060660</name>
</gene>
<comment type="caution">
    <text evidence="1">The sequence shown here is derived from an EMBL/GenBank/DDBJ whole genome shotgun (WGS) entry which is preliminary data.</text>
</comment>
<dbReference type="PIRSF" id="PIRSF033535">
    <property type="entry name" value="UCP033535_plp"/>
    <property type="match status" value="1"/>
</dbReference>
<proteinExistence type="predicted"/>
<dbReference type="Gene3D" id="2.40.50.420">
    <property type="entry name" value="Envelope glycoprotein gp160, DUF2291, alpha/beta domain"/>
    <property type="match status" value="1"/>
</dbReference>
<evidence type="ECO:0000313" key="1">
    <source>
        <dbReference type="EMBL" id="GES12469.1"/>
    </source>
</evidence>
<sequence>MSTSPPAARRRVPAGWVATAAIVALLVAMAVSTKYRSVEAAAAAAPKGFDPAAFGAENYDAKVVPAIKGNAVELPALLKAVEEDKEAAGQKYGKRAGTGPYNFAVKGTGTAGKPTSGLLPVDVPGLPDGAKVYLQIGPAINGTALRDSVGFITFGQFVNQVDFADAATALNDQMRQKLLNGLDIAALDGKKISFTGAFTLLTPATVTITPVAVS</sequence>
<accession>A0A5M3WX08</accession>
<keyword evidence="1" id="KW-0449">Lipoprotein</keyword>
<dbReference type="AlphaFoldDB" id="A0A5M3WX08"/>
<name>A0A5M3WX08_9ACTN</name>
<dbReference type="SUPFAM" id="SSF141318">
    <property type="entry name" value="TM0957-like"/>
    <property type="match status" value="1"/>
</dbReference>
<organism evidence="1 2">
    <name type="scientific">Acrocarpospora macrocephala</name>
    <dbReference type="NCBI Taxonomy" id="150177"/>
    <lineage>
        <taxon>Bacteria</taxon>
        <taxon>Bacillati</taxon>
        <taxon>Actinomycetota</taxon>
        <taxon>Actinomycetes</taxon>
        <taxon>Streptosporangiales</taxon>
        <taxon>Streptosporangiaceae</taxon>
        <taxon>Acrocarpospora</taxon>
    </lineage>
</organism>
<dbReference type="InterPro" id="IPR036215">
    <property type="entry name" value="TM0957-like_sf"/>
</dbReference>
<dbReference type="InterPro" id="IPR014582">
    <property type="entry name" value="UCP033535_lipo"/>
</dbReference>
<dbReference type="Gene3D" id="1.10.10.1260">
    <property type="entry name" value="Envelope glycoprotein gp160, DUF2291, helical domain"/>
    <property type="match status" value="1"/>
</dbReference>